<accession>S9UGQ8</accession>
<dbReference type="GO" id="GO:0006886">
    <property type="term" value="P:intracellular protein transport"/>
    <property type="evidence" value="ECO:0007669"/>
    <property type="project" value="TreeGrafter"/>
</dbReference>
<evidence type="ECO:0000256" key="1">
    <source>
        <dbReference type="ARBA" id="ARBA00022741"/>
    </source>
</evidence>
<dbReference type="GO" id="GO:0043001">
    <property type="term" value="P:Golgi to plasma membrane protein transport"/>
    <property type="evidence" value="ECO:0007669"/>
    <property type="project" value="TreeGrafter"/>
</dbReference>
<dbReference type="SUPFAM" id="SSF52540">
    <property type="entry name" value="P-loop containing nucleoside triphosphate hydrolases"/>
    <property type="match status" value="1"/>
</dbReference>
<proteinExistence type="predicted"/>
<gene>
    <name evidence="5" type="ORF">STCU_05307</name>
</gene>
<organism evidence="5 6">
    <name type="scientific">Strigomonas culicis</name>
    <dbReference type="NCBI Taxonomy" id="28005"/>
    <lineage>
        <taxon>Eukaryota</taxon>
        <taxon>Discoba</taxon>
        <taxon>Euglenozoa</taxon>
        <taxon>Kinetoplastea</taxon>
        <taxon>Metakinetoplastina</taxon>
        <taxon>Trypanosomatida</taxon>
        <taxon>Trypanosomatidae</taxon>
        <taxon>Strigomonadinae</taxon>
        <taxon>Strigomonas</taxon>
    </lineage>
</organism>
<keyword evidence="6" id="KW-1185">Reference proteome</keyword>
<evidence type="ECO:0000256" key="2">
    <source>
        <dbReference type="ARBA" id="ARBA00023134"/>
    </source>
</evidence>
<evidence type="ECO:0000313" key="5">
    <source>
        <dbReference type="EMBL" id="EPY28088.1"/>
    </source>
</evidence>
<dbReference type="PANTHER" id="PTHR45909">
    <property type="entry name" value="ADP-RIBOSYLATION FACTOR-RELATED PROTEIN 1"/>
    <property type="match status" value="1"/>
</dbReference>
<dbReference type="AlphaFoldDB" id="S9UGQ8"/>
<dbReference type="InterPro" id="IPR006689">
    <property type="entry name" value="Small_GTPase_ARF/SAR"/>
</dbReference>
<dbReference type="EMBL" id="ATMH01005307">
    <property type="protein sequence ID" value="EPY28088.1"/>
    <property type="molecule type" value="Genomic_DNA"/>
</dbReference>
<name>S9UGQ8_9TRYP</name>
<keyword evidence="2 3" id="KW-0342">GTP-binding</keyword>
<evidence type="ECO:0000256" key="3">
    <source>
        <dbReference type="PIRSR" id="PIRSR606689-1"/>
    </source>
</evidence>
<evidence type="ECO:0000256" key="4">
    <source>
        <dbReference type="SAM" id="MobiDB-lite"/>
    </source>
</evidence>
<feature type="binding site" evidence="3">
    <location>
        <begin position="200"/>
        <end position="203"/>
    </location>
    <ligand>
        <name>GTP</name>
        <dbReference type="ChEBI" id="CHEBI:37565"/>
    </ligand>
</feature>
<comment type="caution">
    <text evidence="5">The sequence shown here is derived from an EMBL/GenBank/DDBJ whole genome shotgun (WGS) entry which is preliminary data.</text>
</comment>
<sequence length="314" mass="33578">MLQFVQGIYDSIFTEAEYRVLIVGPPQSGKTTLFEQLKYMYAVSQNPNAGPAPVAAPNALAPSPPVASEAYLASKKIRPTVGMNYLKCQHFFERRPAQGSRSSSLTQAPPPPPDPTRTPLVLWDLGGAPSLQALWRAYYPQCQAVIFVVDAALLAAEDAAEDAAQRARRIRAAYAPVRALLEQLLWHPQLQGVPFLLLLNKVDVRRPGGGCITAAELMEAIDLVEMATSNAFYAHPNALLHSGAATDATHAAHAAPDVSSSGVGSCIFKMEQVSARTGQNVAGALDWLVRQLRQSARAIDAEDGGSAAGHKNST</sequence>
<dbReference type="PROSITE" id="PS51417">
    <property type="entry name" value="ARF"/>
    <property type="match status" value="1"/>
</dbReference>
<protein>
    <recommendedName>
        <fullName evidence="7">Arf/Sar family, other</fullName>
    </recommendedName>
</protein>
<dbReference type="GO" id="GO:0034067">
    <property type="term" value="P:protein localization to Golgi apparatus"/>
    <property type="evidence" value="ECO:0007669"/>
    <property type="project" value="TreeGrafter"/>
</dbReference>
<dbReference type="GO" id="GO:0003924">
    <property type="term" value="F:GTPase activity"/>
    <property type="evidence" value="ECO:0007669"/>
    <property type="project" value="InterPro"/>
</dbReference>
<dbReference type="Proteomes" id="UP000015354">
    <property type="component" value="Unassembled WGS sequence"/>
</dbReference>
<dbReference type="GO" id="GO:0005525">
    <property type="term" value="F:GTP binding"/>
    <property type="evidence" value="ECO:0007669"/>
    <property type="project" value="UniProtKB-KW"/>
</dbReference>
<feature type="binding site" evidence="3">
    <location>
        <position position="127"/>
    </location>
    <ligand>
        <name>GTP</name>
        <dbReference type="ChEBI" id="CHEBI:37565"/>
    </ligand>
</feature>
<dbReference type="InterPro" id="IPR027417">
    <property type="entry name" value="P-loop_NTPase"/>
</dbReference>
<keyword evidence="1 3" id="KW-0547">Nucleotide-binding</keyword>
<evidence type="ECO:0000313" key="6">
    <source>
        <dbReference type="Proteomes" id="UP000015354"/>
    </source>
</evidence>
<dbReference type="GO" id="GO:0005794">
    <property type="term" value="C:Golgi apparatus"/>
    <property type="evidence" value="ECO:0007669"/>
    <property type="project" value="TreeGrafter"/>
</dbReference>
<dbReference type="Pfam" id="PF00025">
    <property type="entry name" value="Arf"/>
    <property type="match status" value="1"/>
</dbReference>
<dbReference type="Gene3D" id="3.40.50.300">
    <property type="entry name" value="P-loop containing nucleotide triphosphate hydrolases"/>
    <property type="match status" value="1"/>
</dbReference>
<dbReference type="InterPro" id="IPR024156">
    <property type="entry name" value="Small_GTPase_ARF"/>
</dbReference>
<evidence type="ECO:0008006" key="7">
    <source>
        <dbReference type="Google" id="ProtNLM"/>
    </source>
</evidence>
<dbReference type="OrthoDB" id="414781at2759"/>
<reference evidence="5 6" key="1">
    <citation type="journal article" date="2013" name="PLoS ONE">
        <title>Predicting the Proteins of Angomonas deanei, Strigomonas culicis and Their Respective Endosymbionts Reveals New Aspects of the Trypanosomatidae Family.</title>
        <authorList>
            <person name="Motta M.C."/>
            <person name="Martins A.C."/>
            <person name="de Souza S.S."/>
            <person name="Catta-Preta C.M."/>
            <person name="Silva R."/>
            <person name="Klein C.C."/>
            <person name="de Almeida L.G."/>
            <person name="de Lima Cunha O."/>
            <person name="Ciapina L.P."/>
            <person name="Brocchi M."/>
            <person name="Colabardini A.C."/>
            <person name="de Araujo Lima B."/>
            <person name="Machado C.R."/>
            <person name="de Almeida Soares C.M."/>
            <person name="Probst C.M."/>
            <person name="de Menezes C.B."/>
            <person name="Thompson C.E."/>
            <person name="Bartholomeu D.C."/>
            <person name="Gradia D.F."/>
            <person name="Pavoni D.P."/>
            <person name="Grisard E.C."/>
            <person name="Fantinatti-Garboggini F."/>
            <person name="Marchini F.K."/>
            <person name="Rodrigues-Luiz G.F."/>
            <person name="Wagner G."/>
            <person name="Goldman G.H."/>
            <person name="Fietto J.L."/>
            <person name="Elias M.C."/>
            <person name="Goldman M.H."/>
            <person name="Sagot M.F."/>
            <person name="Pereira M."/>
            <person name="Stoco P.H."/>
            <person name="de Mendonca-Neto R.P."/>
            <person name="Teixeira S.M."/>
            <person name="Maciel T.E."/>
            <person name="de Oliveira Mendes T.A."/>
            <person name="Urmenyi T.P."/>
            <person name="de Souza W."/>
            <person name="Schenkman S."/>
            <person name="de Vasconcelos A.T."/>
        </authorList>
    </citation>
    <scope>NUCLEOTIDE SEQUENCE [LARGE SCALE GENOMIC DNA]</scope>
</reference>
<dbReference type="PANTHER" id="PTHR45909:SF1">
    <property type="entry name" value="ADP-RIBOSYLATION FACTOR-RELATED PROTEIN 1"/>
    <property type="match status" value="1"/>
</dbReference>
<feature type="region of interest" description="Disordered" evidence="4">
    <location>
        <begin position="97"/>
        <end position="117"/>
    </location>
</feature>